<dbReference type="Proteomes" id="UP000622648">
    <property type="component" value="Unassembled WGS sequence"/>
</dbReference>
<dbReference type="InterPro" id="IPR012373">
    <property type="entry name" value="Ferrdict_sens_TM"/>
</dbReference>
<dbReference type="RefSeq" id="WP_132529937.1">
    <property type="nucleotide sequence ID" value="NZ_BMJO01000003.1"/>
</dbReference>
<evidence type="ECO:0000259" key="3">
    <source>
        <dbReference type="Pfam" id="PF16344"/>
    </source>
</evidence>
<dbReference type="GO" id="GO:0016989">
    <property type="term" value="F:sigma factor antagonist activity"/>
    <property type="evidence" value="ECO:0007669"/>
    <property type="project" value="TreeGrafter"/>
</dbReference>
<feature type="domain" description="Protein FecR C-terminal" evidence="3">
    <location>
        <begin position="264"/>
        <end position="329"/>
    </location>
</feature>
<dbReference type="Gene3D" id="2.60.120.1440">
    <property type="match status" value="1"/>
</dbReference>
<keyword evidence="1" id="KW-0472">Membrane</keyword>
<keyword evidence="1" id="KW-0812">Transmembrane</keyword>
<dbReference type="InterPro" id="IPR006860">
    <property type="entry name" value="FecR"/>
</dbReference>
<reference evidence="4" key="4">
    <citation type="submission" date="2024-05" db="EMBL/GenBank/DDBJ databases">
        <authorList>
            <person name="Sun Q."/>
            <person name="Zhou Y."/>
        </authorList>
    </citation>
    <scope>NUCLEOTIDE SEQUENCE</scope>
    <source>
        <strain evidence="4">CGMCC 1.15644</strain>
    </source>
</reference>
<reference evidence="4" key="1">
    <citation type="journal article" date="2014" name="Int. J. Syst. Evol. Microbiol.">
        <title>Complete genome of a new Firmicutes species belonging to the dominant human colonic microbiota ('Ruminococcus bicirculans') reveals two chromosomes and a selective capacity to utilize plant glucans.</title>
        <authorList>
            <consortium name="NISC Comparative Sequencing Program"/>
            <person name="Wegmann U."/>
            <person name="Louis P."/>
            <person name="Goesmann A."/>
            <person name="Henrissat B."/>
            <person name="Duncan S.H."/>
            <person name="Flint H.J."/>
        </authorList>
    </citation>
    <scope>NUCLEOTIDE SEQUENCE</scope>
    <source>
        <strain evidence="4">CGMCC 1.15644</strain>
    </source>
</reference>
<accession>A0A4R2HM75</accession>
<dbReference type="OrthoDB" id="1523489at2"/>
<dbReference type="PANTHER" id="PTHR30273:SF2">
    <property type="entry name" value="PROTEIN FECR"/>
    <property type="match status" value="1"/>
</dbReference>
<evidence type="ECO:0000313" key="6">
    <source>
        <dbReference type="Proteomes" id="UP000295684"/>
    </source>
</evidence>
<keyword evidence="7" id="KW-1185">Reference proteome</keyword>
<dbReference type="Pfam" id="PF16344">
    <property type="entry name" value="FecR_C"/>
    <property type="match status" value="1"/>
</dbReference>
<dbReference type="AlphaFoldDB" id="A0A4R2HM75"/>
<dbReference type="Proteomes" id="UP000295684">
    <property type="component" value="Unassembled WGS sequence"/>
</dbReference>
<reference evidence="7" key="2">
    <citation type="journal article" date="2019" name="Int. J. Syst. Evol. Microbiol.">
        <title>The Global Catalogue of Microorganisms (GCM) 10K type strain sequencing project: providing services to taxonomists for standard genome sequencing and annotation.</title>
        <authorList>
            <consortium name="The Broad Institute Genomics Platform"/>
            <consortium name="The Broad Institute Genome Sequencing Center for Infectious Disease"/>
            <person name="Wu L."/>
            <person name="Ma J."/>
        </authorList>
    </citation>
    <scope>NUCLEOTIDE SEQUENCE [LARGE SCALE GENOMIC DNA]</scope>
    <source>
        <strain evidence="7">CGMCC 1.15644</strain>
    </source>
</reference>
<evidence type="ECO:0000259" key="2">
    <source>
        <dbReference type="Pfam" id="PF04773"/>
    </source>
</evidence>
<dbReference type="PIRSF" id="PIRSF018266">
    <property type="entry name" value="FecR"/>
    <property type="match status" value="1"/>
</dbReference>
<dbReference type="InterPro" id="IPR032508">
    <property type="entry name" value="FecR_C"/>
</dbReference>
<evidence type="ECO:0000313" key="4">
    <source>
        <dbReference type="EMBL" id="GGE52515.1"/>
    </source>
</evidence>
<proteinExistence type="predicted"/>
<comment type="caution">
    <text evidence="5">The sequence shown here is derived from an EMBL/GenBank/DDBJ whole genome shotgun (WGS) entry which is preliminary data.</text>
</comment>
<keyword evidence="1" id="KW-1133">Transmembrane helix</keyword>
<protein>
    <submittedName>
        <fullName evidence="5">FecR family protein</fullName>
    </submittedName>
</protein>
<evidence type="ECO:0000313" key="5">
    <source>
        <dbReference type="EMBL" id="TCO28875.1"/>
    </source>
</evidence>
<dbReference type="EMBL" id="SLWO01000002">
    <property type="protein sequence ID" value="TCO28875.1"/>
    <property type="molecule type" value="Genomic_DNA"/>
</dbReference>
<gene>
    <name evidence="5" type="ORF">EV200_102292</name>
    <name evidence="4" type="ORF">GCM10011413_18480</name>
</gene>
<sequence>MKNTDTPDNIPYQLIFEEQNGTLTDEDKVILETWKAEATENLNTYRQIIDISEDFSLLEIRNGLNPEKSWEVLSQSIFSKEEVENHIKLKPAKISYIKWMAAAAVLLIVGLAIAVNMRSWIDTQYFQTGINEHKQLILPDGSEVFMNQNTSLRYNNKEFMKSRNVEFIKGEAYFKVIHDLNSPFLIRIGELDVMDLGTSFNLCVDPKATTVVVSSGKVAMKQHKTQEKIILKESDKGIFNKSTQTLVQHKNDNINYKAWYDKTLHYQQTPLGDVARDLEQVYGTRILFGNDALKERRLNGYYKNKKADEIIEIIGSTLNLKVTKKDNQYLFENP</sequence>
<reference evidence="5 6" key="3">
    <citation type="submission" date="2019-03" db="EMBL/GenBank/DDBJ databases">
        <title>Genomic Encyclopedia of Type Strains, Phase IV (KMG-IV): sequencing the most valuable type-strain genomes for metagenomic binning, comparative biology and taxonomic classification.</title>
        <authorList>
            <person name="Goeker M."/>
        </authorList>
    </citation>
    <scope>NUCLEOTIDE SEQUENCE [LARGE SCALE GENOMIC DNA]</scope>
    <source>
        <strain evidence="5 6">DSM 103236</strain>
    </source>
</reference>
<organism evidence="5 6">
    <name type="scientific">Pedobacter psychrotolerans</name>
    <dbReference type="NCBI Taxonomy" id="1843235"/>
    <lineage>
        <taxon>Bacteria</taxon>
        <taxon>Pseudomonadati</taxon>
        <taxon>Bacteroidota</taxon>
        <taxon>Sphingobacteriia</taxon>
        <taxon>Sphingobacteriales</taxon>
        <taxon>Sphingobacteriaceae</taxon>
        <taxon>Pedobacter</taxon>
    </lineage>
</organism>
<dbReference type="PANTHER" id="PTHR30273">
    <property type="entry name" value="PERIPLASMIC SIGNAL SENSOR AND SIGMA FACTOR ACTIVATOR FECR-RELATED"/>
    <property type="match status" value="1"/>
</dbReference>
<evidence type="ECO:0000256" key="1">
    <source>
        <dbReference type="SAM" id="Phobius"/>
    </source>
</evidence>
<feature type="transmembrane region" description="Helical" evidence="1">
    <location>
        <begin position="96"/>
        <end position="115"/>
    </location>
</feature>
<dbReference type="Gene3D" id="3.55.50.30">
    <property type="match status" value="1"/>
</dbReference>
<dbReference type="Pfam" id="PF04773">
    <property type="entry name" value="FecR"/>
    <property type="match status" value="1"/>
</dbReference>
<dbReference type="EMBL" id="BMJO01000003">
    <property type="protein sequence ID" value="GGE52515.1"/>
    <property type="molecule type" value="Genomic_DNA"/>
</dbReference>
<evidence type="ECO:0000313" key="7">
    <source>
        <dbReference type="Proteomes" id="UP000622648"/>
    </source>
</evidence>
<feature type="domain" description="FecR protein" evidence="2">
    <location>
        <begin position="127"/>
        <end position="218"/>
    </location>
</feature>
<name>A0A4R2HM75_9SPHI</name>